<dbReference type="Pfam" id="PF01557">
    <property type="entry name" value="FAA_hydrolase"/>
    <property type="match status" value="1"/>
</dbReference>
<accession>A0A381VKT6</accession>
<gene>
    <name evidence="3" type="ORF">METZ01_LOCUS93766</name>
</gene>
<organism evidence="3">
    <name type="scientific">marine metagenome</name>
    <dbReference type="NCBI Taxonomy" id="408172"/>
    <lineage>
        <taxon>unclassified sequences</taxon>
        <taxon>metagenomes</taxon>
        <taxon>ecological metagenomes</taxon>
    </lineage>
</organism>
<dbReference type="InterPro" id="IPR011234">
    <property type="entry name" value="Fumarylacetoacetase-like_C"/>
</dbReference>
<evidence type="ECO:0000259" key="2">
    <source>
        <dbReference type="Pfam" id="PF01557"/>
    </source>
</evidence>
<proteinExistence type="predicted"/>
<dbReference type="InterPro" id="IPR050772">
    <property type="entry name" value="Hydratase-Decarb/MhpD_sf"/>
</dbReference>
<feature type="domain" description="Fumarylacetoacetase-like C-terminal" evidence="2">
    <location>
        <begin position="79"/>
        <end position="258"/>
    </location>
</feature>
<dbReference type="GO" id="GO:0008684">
    <property type="term" value="F:2-oxopent-4-enoate hydratase activity"/>
    <property type="evidence" value="ECO:0007669"/>
    <property type="project" value="TreeGrafter"/>
</dbReference>
<sequence length="261" mass="28765">MNIQTVNEIASELFLALRKQEKIKPLTDRYPDIDINDAYQISRKFLSLREDEGEEIVGKKIGVTSKVVQEMLGVNQPDFGFLTNAMQIKNKSNFTIADSLIQPRAEAEIAFILNEDLYGPGVTKDDVISSTAKILPCFEIVDSRIDDWQIKIQDTVADNASCGIFILGEGECSSEKFAMDELEVEVRKNGEFLSAGKGSAVQGHPAEAVAWLANTLGEYDIPLLKNEIILSGSLVPLEPALPGDKFFMELKGVGTCEVDFI</sequence>
<dbReference type="PANTHER" id="PTHR30143:SF0">
    <property type="entry name" value="2-KETO-4-PENTENOATE HYDRATASE"/>
    <property type="match status" value="1"/>
</dbReference>
<evidence type="ECO:0000313" key="3">
    <source>
        <dbReference type="EMBL" id="SVA40912.1"/>
    </source>
</evidence>
<dbReference type="EMBL" id="UINC01009108">
    <property type="protein sequence ID" value="SVA40912.1"/>
    <property type="molecule type" value="Genomic_DNA"/>
</dbReference>
<dbReference type="SUPFAM" id="SSF56529">
    <property type="entry name" value="FAH"/>
    <property type="match status" value="1"/>
</dbReference>
<name>A0A381VKT6_9ZZZZ</name>
<keyword evidence="1" id="KW-0456">Lyase</keyword>
<dbReference type="AlphaFoldDB" id="A0A381VKT6"/>
<protein>
    <recommendedName>
        <fullName evidence="2">Fumarylacetoacetase-like C-terminal domain-containing protein</fullName>
    </recommendedName>
</protein>
<dbReference type="PANTHER" id="PTHR30143">
    <property type="entry name" value="ACID HYDRATASE"/>
    <property type="match status" value="1"/>
</dbReference>
<reference evidence="3" key="1">
    <citation type="submission" date="2018-05" db="EMBL/GenBank/DDBJ databases">
        <authorList>
            <person name="Lanie J.A."/>
            <person name="Ng W.-L."/>
            <person name="Kazmierczak K.M."/>
            <person name="Andrzejewski T.M."/>
            <person name="Davidsen T.M."/>
            <person name="Wayne K.J."/>
            <person name="Tettelin H."/>
            <person name="Glass J.I."/>
            <person name="Rusch D."/>
            <person name="Podicherti R."/>
            <person name="Tsui H.-C.T."/>
            <person name="Winkler M.E."/>
        </authorList>
    </citation>
    <scope>NUCLEOTIDE SEQUENCE</scope>
</reference>
<dbReference type="Gene3D" id="3.90.850.10">
    <property type="entry name" value="Fumarylacetoacetase-like, C-terminal domain"/>
    <property type="match status" value="1"/>
</dbReference>
<dbReference type="GO" id="GO:0005737">
    <property type="term" value="C:cytoplasm"/>
    <property type="evidence" value="ECO:0007669"/>
    <property type="project" value="TreeGrafter"/>
</dbReference>
<dbReference type="InterPro" id="IPR036663">
    <property type="entry name" value="Fumarylacetoacetase_C_sf"/>
</dbReference>
<evidence type="ECO:0000256" key="1">
    <source>
        <dbReference type="ARBA" id="ARBA00023239"/>
    </source>
</evidence>